<organism evidence="10">
    <name type="scientific">Physcomitrium patens</name>
    <name type="common">Spreading-leaved earth moss</name>
    <name type="synonym">Physcomitrella patens</name>
    <dbReference type="NCBI Taxonomy" id="3218"/>
    <lineage>
        <taxon>Eukaryota</taxon>
        <taxon>Viridiplantae</taxon>
        <taxon>Streptophyta</taxon>
        <taxon>Embryophyta</taxon>
        <taxon>Bryophyta</taxon>
        <taxon>Bryophytina</taxon>
        <taxon>Bryopsida</taxon>
        <taxon>Funariidae</taxon>
        <taxon>Funariales</taxon>
        <taxon>Funariaceae</taxon>
        <taxon>Physcomitrium</taxon>
    </lineage>
</organism>
<evidence type="ECO:0000256" key="5">
    <source>
        <dbReference type="ARBA" id="ARBA00022692"/>
    </source>
</evidence>
<comment type="subcellular location">
    <subcellularLocation>
        <location evidence="1">Endoplasmic reticulum membrane</location>
        <topology evidence="1">Multi-pass membrane protein</topology>
    </subcellularLocation>
</comment>
<dbReference type="EMBL" id="ABEU02000015">
    <property type="protein sequence ID" value="PNR39817.1"/>
    <property type="molecule type" value="Genomic_DNA"/>
</dbReference>
<keyword evidence="6" id="KW-0256">Endoplasmic reticulum</keyword>
<reference evidence="11" key="3">
    <citation type="submission" date="2020-12" db="UniProtKB">
        <authorList>
            <consortium name="EnsemblPlants"/>
        </authorList>
    </citation>
    <scope>IDENTIFICATION</scope>
</reference>
<sequence>MIPPLSIRLRLRPNFLSFILTAICSLVKSYLTVGDAALYTGLMAVCAHELTENSVTCQGIHLGKLIALQIISHVLGTGNANFYFAINLVYATLQVLVFLTFQQDMLIFTYAGSLDNMLNSWMTFKDESCFFSWKASAILSSFIILQNLIS</sequence>
<gene>
    <name evidence="10" type="ORF">PHYPA_020097</name>
</gene>
<dbReference type="GO" id="GO:0006506">
    <property type="term" value="P:GPI anchor biosynthetic process"/>
    <property type="evidence" value="ECO:0007669"/>
    <property type="project" value="UniProtKB-UniPathway"/>
</dbReference>
<accession>A0A2K1JE57</accession>
<protein>
    <submittedName>
        <fullName evidence="10 11">Uncharacterized protein</fullName>
    </submittedName>
</protein>
<evidence type="ECO:0000256" key="4">
    <source>
        <dbReference type="ARBA" id="ARBA00022502"/>
    </source>
</evidence>
<comment type="similarity">
    <text evidence="3">Belongs to the PIGU family.</text>
</comment>
<proteinExistence type="inferred from homology"/>
<dbReference type="Proteomes" id="UP000006727">
    <property type="component" value="Chromosome 15"/>
</dbReference>
<reference evidence="10 12" key="1">
    <citation type="journal article" date="2008" name="Science">
        <title>The Physcomitrella genome reveals evolutionary insights into the conquest of land by plants.</title>
        <authorList>
            <person name="Rensing S."/>
            <person name="Lang D."/>
            <person name="Zimmer A."/>
            <person name="Terry A."/>
            <person name="Salamov A."/>
            <person name="Shapiro H."/>
            <person name="Nishiyama T."/>
            <person name="Perroud P.-F."/>
            <person name="Lindquist E."/>
            <person name="Kamisugi Y."/>
            <person name="Tanahashi T."/>
            <person name="Sakakibara K."/>
            <person name="Fujita T."/>
            <person name="Oishi K."/>
            <person name="Shin-I T."/>
            <person name="Kuroki Y."/>
            <person name="Toyoda A."/>
            <person name="Suzuki Y."/>
            <person name="Hashimoto A."/>
            <person name="Yamaguchi K."/>
            <person name="Sugano A."/>
            <person name="Kohara Y."/>
            <person name="Fujiyama A."/>
            <person name="Anterola A."/>
            <person name="Aoki S."/>
            <person name="Ashton N."/>
            <person name="Barbazuk W.B."/>
            <person name="Barker E."/>
            <person name="Bennetzen J."/>
            <person name="Bezanilla M."/>
            <person name="Blankenship R."/>
            <person name="Cho S.H."/>
            <person name="Dutcher S."/>
            <person name="Estelle M."/>
            <person name="Fawcett J.A."/>
            <person name="Gundlach H."/>
            <person name="Hanada K."/>
            <person name="Heyl A."/>
            <person name="Hicks K.A."/>
            <person name="Hugh J."/>
            <person name="Lohr M."/>
            <person name="Mayer K."/>
            <person name="Melkozernov A."/>
            <person name="Murata T."/>
            <person name="Nelson D."/>
            <person name="Pils B."/>
            <person name="Prigge M."/>
            <person name="Reiss B."/>
            <person name="Renner T."/>
            <person name="Rombauts S."/>
            <person name="Rushton P."/>
            <person name="Sanderfoot A."/>
            <person name="Schween G."/>
            <person name="Shiu S.-H."/>
            <person name="Stueber K."/>
            <person name="Theodoulou F.L."/>
            <person name="Tu H."/>
            <person name="Van de Peer Y."/>
            <person name="Verrier P.J."/>
            <person name="Waters E."/>
            <person name="Wood A."/>
            <person name="Yang L."/>
            <person name="Cove D."/>
            <person name="Cuming A."/>
            <person name="Hasebe M."/>
            <person name="Lucas S."/>
            <person name="Mishler D.B."/>
            <person name="Reski R."/>
            <person name="Grigoriev I."/>
            <person name="Quatrano R.S."/>
            <person name="Boore J.L."/>
        </authorList>
    </citation>
    <scope>NUCLEOTIDE SEQUENCE [LARGE SCALE GENOMIC DNA]</scope>
    <source>
        <strain evidence="11 12">cv. Gransden 2004</strain>
    </source>
</reference>
<evidence type="ECO:0000256" key="3">
    <source>
        <dbReference type="ARBA" id="ARBA00010026"/>
    </source>
</evidence>
<evidence type="ECO:0000313" key="11">
    <source>
        <dbReference type="EnsemblPlants" id="Pp3c15_22645V3.1"/>
    </source>
</evidence>
<name>A0A2K1JE57_PHYPA</name>
<evidence type="ECO:0000313" key="10">
    <source>
        <dbReference type="EMBL" id="PNR39817.1"/>
    </source>
</evidence>
<dbReference type="EnsemblPlants" id="Pp3c15_22645V3.1">
    <property type="protein sequence ID" value="Pp3c15_22645V3.1"/>
    <property type="gene ID" value="Pp3c15_22645"/>
</dbReference>
<evidence type="ECO:0000256" key="1">
    <source>
        <dbReference type="ARBA" id="ARBA00004477"/>
    </source>
</evidence>
<evidence type="ECO:0000313" key="12">
    <source>
        <dbReference type="Proteomes" id="UP000006727"/>
    </source>
</evidence>
<dbReference type="InParanoid" id="A0A2K1JE57"/>
<feature type="transmembrane region" description="Helical" evidence="9">
    <location>
        <begin position="82"/>
        <end position="101"/>
    </location>
</feature>
<dbReference type="UniPathway" id="UPA00196"/>
<dbReference type="GO" id="GO:0016255">
    <property type="term" value="P:attachment of GPI anchor to protein"/>
    <property type="evidence" value="ECO:0007669"/>
    <property type="project" value="InterPro"/>
</dbReference>
<keyword evidence="5 9" id="KW-0812">Transmembrane</keyword>
<keyword evidence="12" id="KW-1185">Reference proteome</keyword>
<dbReference type="GO" id="GO:0042765">
    <property type="term" value="C:GPI-anchor transamidase complex"/>
    <property type="evidence" value="ECO:0007669"/>
    <property type="project" value="InterPro"/>
</dbReference>
<dbReference type="Pfam" id="PF06728">
    <property type="entry name" value="PIG-U"/>
    <property type="match status" value="1"/>
</dbReference>
<keyword evidence="4" id="KW-0337">GPI-anchor biosynthesis</keyword>
<evidence type="ECO:0000256" key="7">
    <source>
        <dbReference type="ARBA" id="ARBA00022989"/>
    </source>
</evidence>
<comment type="pathway">
    <text evidence="2">Glycolipid biosynthesis; glycosylphosphatidylinositol-anchor biosynthesis.</text>
</comment>
<keyword evidence="8 9" id="KW-0472">Membrane</keyword>
<evidence type="ECO:0000256" key="8">
    <source>
        <dbReference type="ARBA" id="ARBA00023136"/>
    </source>
</evidence>
<reference evidence="10 12" key="2">
    <citation type="journal article" date="2018" name="Plant J.">
        <title>The Physcomitrella patens chromosome-scale assembly reveals moss genome structure and evolution.</title>
        <authorList>
            <person name="Lang D."/>
            <person name="Ullrich K.K."/>
            <person name="Murat F."/>
            <person name="Fuchs J."/>
            <person name="Jenkins J."/>
            <person name="Haas F.B."/>
            <person name="Piednoel M."/>
            <person name="Gundlach H."/>
            <person name="Van Bel M."/>
            <person name="Meyberg R."/>
            <person name="Vives C."/>
            <person name="Morata J."/>
            <person name="Symeonidi A."/>
            <person name="Hiss M."/>
            <person name="Muchero W."/>
            <person name="Kamisugi Y."/>
            <person name="Saleh O."/>
            <person name="Blanc G."/>
            <person name="Decker E.L."/>
            <person name="van Gessel N."/>
            <person name="Grimwood J."/>
            <person name="Hayes R.D."/>
            <person name="Graham S.W."/>
            <person name="Gunter L.E."/>
            <person name="McDaniel S.F."/>
            <person name="Hoernstein S.N.W."/>
            <person name="Larsson A."/>
            <person name="Li F.W."/>
            <person name="Perroud P.F."/>
            <person name="Phillips J."/>
            <person name="Ranjan P."/>
            <person name="Rokshar D.S."/>
            <person name="Rothfels C.J."/>
            <person name="Schneider L."/>
            <person name="Shu S."/>
            <person name="Stevenson D.W."/>
            <person name="Thummler F."/>
            <person name="Tillich M."/>
            <person name="Villarreal Aguilar J.C."/>
            <person name="Widiez T."/>
            <person name="Wong G.K."/>
            <person name="Wymore A."/>
            <person name="Zhang Y."/>
            <person name="Zimmer A.D."/>
            <person name="Quatrano R.S."/>
            <person name="Mayer K.F.X."/>
            <person name="Goodstein D."/>
            <person name="Casacuberta J.M."/>
            <person name="Vandepoele K."/>
            <person name="Reski R."/>
            <person name="Cuming A.C."/>
            <person name="Tuskan G.A."/>
            <person name="Maumus F."/>
            <person name="Salse J."/>
            <person name="Schmutz J."/>
            <person name="Rensing S.A."/>
        </authorList>
    </citation>
    <scope>NUCLEOTIDE SEQUENCE [LARGE SCALE GENOMIC DNA]</scope>
    <source>
        <strain evidence="11 12">cv. Gransden 2004</strain>
    </source>
</reference>
<evidence type="ECO:0000256" key="9">
    <source>
        <dbReference type="SAM" id="Phobius"/>
    </source>
</evidence>
<dbReference type="PANTHER" id="PTHR13121">
    <property type="entry name" value="GPI TRANSAMIDASE COMPONENT PIG-U"/>
    <property type="match status" value="1"/>
</dbReference>
<evidence type="ECO:0000256" key="2">
    <source>
        <dbReference type="ARBA" id="ARBA00004687"/>
    </source>
</evidence>
<dbReference type="STRING" id="3218.A0A2K1JE57"/>
<keyword evidence="7 9" id="KW-1133">Transmembrane helix</keyword>
<dbReference type="PANTHER" id="PTHR13121:SF0">
    <property type="entry name" value="PHOSPHATIDYLINOSITOL GLYCAN ANCHOR BIOSYNTHESIS CLASS U PROTEIN"/>
    <property type="match status" value="1"/>
</dbReference>
<dbReference type="InterPro" id="IPR009600">
    <property type="entry name" value="PIG-U"/>
</dbReference>
<dbReference type="Gramene" id="Pp3c15_22645V3.1">
    <property type="protein sequence ID" value="Pp3c15_22645V3.1"/>
    <property type="gene ID" value="Pp3c15_22645"/>
</dbReference>
<dbReference type="AlphaFoldDB" id="A0A2K1JE57"/>
<evidence type="ECO:0000256" key="6">
    <source>
        <dbReference type="ARBA" id="ARBA00022824"/>
    </source>
</evidence>